<feature type="compositionally biased region" description="Polar residues" evidence="1">
    <location>
        <begin position="207"/>
        <end position="229"/>
    </location>
</feature>
<dbReference type="OrthoDB" id="125363at2759"/>
<gene>
    <name evidence="2" type="ORF">Plil01_000087200</name>
</gene>
<feature type="compositionally biased region" description="Polar residues" evidence="1">
    <location>
        <begin position="623"/>
        <end position="640"/>
    </location>
</feature>
<organism evidence="2 3">
    <name type="scientific">Phytophthora lilii</name>
    <dbReference type="NCBI Taxonomy" id="2077276"/>
    <lineage>
        <taxon>Eukaryota</taxon>
        <taxon>Sar</taxon>
        <taxon>Stramenopiles</taxon>
        <taxon>Oomycota</taxon>
        <taxon>Peronosporomycetes</taxon>
        <taxon>Peronosporales</taxon>
        <taxon>Peronosporaceae</taxon>
        <taxon>Phytophthora</taxon>
    </lineage>
</organism>
<dbReference type="EMBL" id="BSXW01000026">
    <property type="protein sequence ID" value="GMF10018.1"/>
    <property type="molecule type" value="Genomic_DNA"/>
</dbReference>
<comment type="caution">
    <text evidence="2">The sequence shown here is derived from an EMBL/GenBank/DDBJ whole genome shotgun (WGS) entry which is preliminary data.</text>
</comment>
<evidence type="ECO:0000313" key="2">
    <source>
        <dbReference type="EMBL" id="GMF10018.1"/>
    </source>
</evidence>
<dbReference type="Proteomes" id="UP001165083">
    <property type="component" value="Unassembled WGS sequence"/>
</dbReference>
<feature type="compositionally biased region" description="Polar residues" evidence="1">
    <location>
        <begin position="704"/>
        <end position="714"/>
    </location>
</feature>
<reference evidence="2" key="1">
    <citation type="submission" date="2023-04" db="EMBL/GenBank/DDBJ databases">
        <title>Phytophthora lilii NBRC 32176.</title>
        <authorList>
            <person name="Ichikawa N."/>
            <person name="Sato H."/>
            <person name="Tonouchi N."/>
        </authorList>
    </citation>
    <scope>NUCLEOTIDE SEQUENCE</scope>
    <source>
        <strain evidence="2">NBRC 32176</strain>
    </source>
</reference>
<keyword evidence="3" id="KW-1185">Reference proteome</keyword>
<sequence>MECSVPDFPRGVIVRVAVAMNGVEFVQCPGELRVFQSPRLTEIFPNWVSATTTLELELRGINLTAAITTTSTDDNSRNQQDVVSVQVSFSSNRGRKVIRGVCGDGQVRCPIPREILQVPSLGRDKGTSHSTTATPPILFTGSPLPLHVYREIPIVHVVSPMDGPVYGGFAIVVEGHGFIDTGKIIVRFQLYTEHLEGTPGAEDENQKGPQTQGLSPTKSASTLNKTQSESGKDGSANEKVSQEPPPVVTESPVSYVDVVAKFVSAERVLCPAPSFPLEGVYTVLVALNGVEFSRVSDGSWFLAWQNWQKRKRLLSHALFSRATAPEEAASAAAIAGAAAASASLGEDDIERLRRKSSFMLPKIKSAMAATPGEASSASFKAKSIDSVSEESTAPEDTEDMLMKDPRLLQWQPTSNVETRVSGRPLLSLFEYLCSTRETQLYICRRLRVAFKLQSTKARDTNNSIDAIPALRFPLFAEAVRMIFPNALMRDLEELWHAAEHRPDGTMTIKQLLRRLLRYAAPDQRSSSPEPGPTHYDPRYSIVSSRESAAIIFPPVVQPEHILDPPSALFIDYDAAVQAVRPRPPRPVFRKRKFNTSWCNPIVEGAREPAPPSPRPPSDGVRTRPSSRTRVGEDVSSTTPSEMAVNVDASMATTITESEDDVVAGTRKADDKSSEQSTSEARKAIQAPPQKGKSSKEDAVRTPRTLAQATIASSNKRTRSPRSPRATKTSVPLLPPASAAPINVPPVMPRQTNLSGPNPFYNDIAPLYAKFLNSTEVKRFLKQ</sequence>
<evidence type="ECO:0000313" key="3">
    <source>
        <dbReference type="Proteomes" id="UP001165083"/>
    </source>
</evidence>
<protein>
    <submittedName>
        <fullName evidence="2">Unnamed protein product</fullName>
    </submittedName>
</protein>
<proteinExistence type="predicted"/>
<accession>A0A9W6TB69</accession>
<evidence type="ECO:0000256" key="1">
    <source>
        <dbReference type="SAM" id="MobiDB-lite"/>
    </source>
</evidence>
<name>A0A9W6TB69_9STRA</name>
<dbReference type="AlphaFoldDB" id="A0A9W6TB69"/>
<feature type="region of interest" description="Disordered" evidence="1">
    <location>
        <begin position="601"/>
        <end position="750"/>
    </location>
</feature>
<dbReference type="CDD" id="cd00102">
    <property type="entry name" value="IPT"/>
    <property type="match status" value="1"/>
</dbReference>
<feature type="region of interest" description="Disordered" evidence="1">
    <location>
        <begin position="198"/>
        <end position="249"/>
    </location>
</feature>